<dbReference type="Proteomes" id="UP000561438">
    <property type="component" value="Unassembled WGS sequence"/>
</dbReference>
<proteinExistence type="predicted"/>
<evidence type="ECO:0000313" key="2">
    <source>
        <dbReference type="EMBL" id="NVD45324.1"/>
    </source>
</evidence>
<dbReference type="EMBL" id="JABWGV010000003">
    <property type="protein sequence ID" value="NVD45324.1"/>
    <property type="molecule type" value="Genomic_DNA"/>
</dbReference>
<dbReference type="Gene3D" id="1.10.10.10">
    <property type="entry name" value="Winged helix-like DNA-binding domain superfamily/Winged helix DNA-binding domain"/>
    <property type="match status" value="1"/>
</dbReference>
<comment type="caution">
    <text evidence="2">The sequence shown here is derived from an EMBL/GenBank/DDBJ whole genome shotgun (WGS) entry which is preliminary data.</text>
</comment>
<dbReference type="InterPro" id="IPR005149">
    <property type="entry name" value="Tscrpt_reg_PadR_N"/>
</dbReference>
<dbReference type="InterPro" id="IPR036390">
    <property type="entry name" value="WH_DNA-bd_sf"/>
</dbReference>
<accession>A0A850H070</accession>
<organism evidence="2 3">
    <name type="scientific">Qipengyuania atrilutea</name>
    <dbReference type="NCBI Taxonomy" id="2744473"/>
    <lineage>
        <taxon>Bacteria</taxon>
        <taxon>Pseudomonadati</taxon>
        <taxon>Pseudomonadota</taxon>
        <taxon>Alphaproteobacteria</taxon>
        <taxon>Sphingomonadales</taxon>
        <taxon>Erythrobacteraceae</taxon>
        <taxon>Qipengyuania</taxon>
    </lineage>
</organism>
<dbReference type="InterPro" id="IPR036388">
    <property type="entry name" value="WH-like_DNA-bd_sf"/>
</dbReference>
<dbReference type="RefSeq" id="WP_176267617.1">
    <property type="nucleotide sequence ID" value="NZ_JABWGV010000003.1"/>
</dbReference>
<dbReference type="AlphaFoldDB" id="A0A850H070"/>
<sequence length="184" mass="20788">MPSPLTHHESHILAIIRKWQPVTAYFVRKAIPRSLASTFSDSPGSIYPAIERLKKRELIDTEPGPDNARKSELLSCTALGEDAVQSWITAIVQSDLLPEDPWRTRVLLSEGLSLQDRRLWLLAMRSAVAVELDRILARIEIATDRFELDALENARLTSDARTVWIDRLIARTLTDEPDQNPEGP</sequence>
<protein>
    <submittedName>
        <fullName evidence="2">PadR family transcriptional regulator</fullName>
    </submittedName>
</protein>
<evidence type="ECO:0000313" key="3">
    <source>
        <dbReference type="Proteomes" id="UP000561438"/>
    </source>
</evidence>
<gene>
    <name evidence="2" type="ORF">HUV48_09885</name>
</gene>
<keyword evidence="3" id="KW-1185">Reference proteome</keyword>
<reference evidence="2 3" key="1">
    <citation type="submission" date="2020-06" db="EMBL/GenBank/DDBJ databases">
        <title>Altererythrobacter sp. HHU K3-1.</title>
        <authorList>
            <person name="Zhang D."/>
            <person name="Xue H."/>
        </authorList>
    </citation>
    <scope>NUCLEOTIDE SEQUENCE [LARGE SCALE GENOMIC DNA]</scope>
    <source>
        <strain evidence="2 3">HHU K3-1</strain>
    </source>
</reference>
<dbReference type="SUPFAM" id="SSF46785">
    <property type="entry name" value="Winged helix' DNA-binding domain"/>
    <property type="match status" value="1"/>
</dbReference>
<dbReference type="Pfam" id="PF03551">
    <property type="entry name" value="PadR"/>
    <property type="match status" value="1"/>
</dbReference>
<evidence type="ECO:0000259" key="1">
    <source>
        <dbReference type="Pfam" id="PF03551"/>
    </source>
</evidence>
<name>A0A850H070_9SPHN</name>
<feature type="domain" description="Transcription regulator PadR N-terminal" evidence="1">
    <location>
        <begin position="12"/>
        <end position="82"/>
    </location>
</feature>